<dbReference type="InterPro" id="IPR053173">
    <property type="entry name" value="SAM-binding_MTase"/>
</dbReference>
<dbReference type="Proteomes" id="UP000058925">
    <property type="component" value="Chromosome"/>
</dbReference>
<keyword evidence="3" id="KW-0830">Ubiquinone</keyword>
<evidence type="ECO:0000313" key="4">
    <source>
        <dbReference type="Proteomes" id="UP000058925"/>
    </source>
</evidence>
<sequence>MDMNSNSSNAFDSKKLEEFVTQAISDLGCSLGSMMIILGDRLGLYKALSRFGPMTSEELAHNTNTAERYIREWLASQAAAGYLTYDPENKKFTLSAENAMVLADENSPAYLLGGYQVLRSIFKDEDKFVKIFQTGEGLRWGDHHHDLYEGTAKFFRPNYMSNLVQFWIPALDGIEQILRKGGKVADIGCGYGISTTIMAQQYPNSRFFGFDNHLPSIEAATANAKNEKLDKNVKFSQVSANEPIGNDYDFVTFFDCLHDMGDPLGALKFAKQSLKPDGSCMIVEPMANDKIEDNLNMVGRIYYAASSIICVPNSLADKGIALGAQAGENMVRNLALEAGFTKFRRATQTPFNIIYEAK</sequence>
<dbReference type="KEGG" id="taa:NMY3_01901"/>
<dbReference type="GO" id="GO:0008168">
    <property type="term" value="F:methyltransferase activity"/>
    <property type="evidence" value="ECO:0007669"/>
    <property type="project" value="UniProtKB-KW"/>
</dbReference>
<evidence type="ECO:0000259" key="2">
    <source>
        <dbReference type="Pfam" id="PF21320"/>
    </source>
</evidence>
<evidence type="ECO:0000313" key="3">
    <source>
        <dbReference type="EMBL" id="ALI36104.1"/>
    </source>
</evidence>
<proteinExistence type="predicted"/>
<dbReference type="CDD" id="cd02440">
    <property type="entry name" value="AdoMet_MTases"/>
    <property type="match status" value="1"/>
</dbReference>
<evidence type="ECO:0000259" key="1">
    <source>
        <dbReference type="Pfam" id="PF13847"/>
    </source>
</evidence>
<dbReference type="InterPro" id="IPR036388">
    <property type="entry name" value="WH-like_DNA-bd_sf"/>
</dbReference>
<dbReference type="GO" id="GO:0032259">
    <property type="term" value="P:methylation"/>
    <property type="evidence" value="ECO:0007669"/>
    <property type="project" value="UniProtKB-KW"/>
</dbReference>
<dbReference type="SUPFAM" id="SSF53335">
    <property type="entry name" value="S-adenosyl-L-methionine-dependent methyltransferases"/>
    <property type="match status" value="1"/>
</dbReference>
<dbReference type="Gene3D" id="1.10.10.10">
    <property type="entry name" value="Winged helix-like DNA-binding domain superfamily/Winged helix DNA-binding domain"/>
    <property type="match status" value="1"/>
</dbReference>
<dbReference type="AlphaFoldDB" id="A0A654LX86"/>
<dbReference type="InterPro" id="IPR025714">
    <property type="entry name" value="Methyltranfer_dom"/>
</dbReference>
<keyword evidence="3" id="KW-0808">Transferase</keyword>
<dbReference type="InterPro" id="IPR048711">
    <property type="entry name" value="WHD_Rv2258c"/>
</dbReference>
<dbReference type="Pfam" id="PF21320">
    <property type="entry name" value="WHD_Rv2258c"/>
    <property type="match status" value="1"/>
</dbReference>
<keyword evidence="4" id="KW-1185">Reference proteome</keyword>
<dbReference type="PANTHER" id="PTHR45128">
    <property type="entry name" value="METHYLTRANSFERASE TYPE 11"/>
    <property type="match status" value="1"/>
</dbReference>
<feature type="domain" description="S-adenosylmethionine-dependent methyltransferase Rv2258c-like winged HTH" evidence="2">
    <location>
        <begin position="33"/>
        <end position="103"/>
    </location>
</feature>
<dbReference type="InterPro" id="IPR036390">
    <property type="entry name" value="WH_DNA-bd_sf"/>
</dbReference>
<dbReference type="Pfam" id="PF13847">
    <property type="entry name" value="Methyltransf_31"/>
    <property type="match status" value="1"/>
</dbReference>
<dbReference type="PANTHER" id="PTHR45128:SF2">
    <property type="entry name" value="METHYLTRANSFERASE DOMAIN-CONTAINING PROTEIN"/>
    <property type="match status" value="1"/>
</dbReference>
<organism evidence="3 4">
    <name type="scientific">Candidatus Nitrosocosmicus oleophilus</name>
    <dbReference type="NCBI Taxonomy" id="1353260"/>
    <lineage>
        <taxon>Archaea</taxon>
        <taxon>Nitrososphaerota</taxon>
        <taxon>Nitrososphaeria</taxon>
        <taxon>Nitrososphaerales</taxon>
        <taxon>Nitrososphaeraceae</taxon>
        <taxon>Candidatus Nitrosocosmicus</taxon>
    </lineage>
</organism>
<keyword evidence="3" id="KW-0489">Methyltransferase</keyword>
<name>A0A654LX86_9ARCH</name>
<accession>A0A654LX86</accession>
<dbReference type="EMBL" id="CP012850">
    <property type="protein sequence ID" value="ALI36104.1"/>
    <property type="molecule type" value="Genomic_DNA"/>
</dbReference>
<reference evidence="4" key="1">
    <citation type="submission" date="2015-10" db="EMBL/GenBank/DDBJ databases">
        <title>Niche specialization of a soil ammonia-oxidizing archaeon, Candidatus Nitrosocosmicus oleophilus.</title>
        <authorList>
            <person name="Jung M.-Y."/>
            <person name="Rhee S.-K."/>
        </authorList>
    </citation>
    <scope>NUCLEOTIDE SEQUENCE [LARGE SCALE GENOMIC DNA]</scope>
    <source>
        <strain evidence="4">MY3</strain>
    </source>
</reference>
<dbReference type="InterPro" id="IPR029063">
    <property type="entry name" value="SAM-dependent_MTases_sf"/>
</dbReference>
<dbReference type="SUPFAM" id="SSF46785">
    <property type="entry name" value="Winged helix' DNA-binding domain"/>
    <property type="match status" value="1"/>
</dbReference>
<feature type="domain" description="Methyltransferase" evidence="1">
    <location>
        <begin position="179"/>
        <end position="298"/>
    </location>
</feature>
<dbReference type="Gene3D" id="3.40.50.150">
    <property type="entry name" value="Vaccinia Virus protein VP39"/>
    <property type="match status" value="1"/>
</dbReference>
<protein>
    <submittedName>
        <fullName evidence="3">Bifunctional 3-demethylubiquinone-9 3-methyltransferase/ 2-octaprenyl-6-hydroxy phenol methylase</fullName>
    </submittedName>
</protein>
<gene>
    <name evidence="3" type="ORF">NMY3_01901</name>
</gene>